<accession>A0AAF3FKK5</accession>
<keyword evidence="3" id="KW-0808">Transferase</keyword>
<dbReference type="AlphaFoldDB" id="A0AAF3FKK5"/>
<dbReference type="InterPro" id="IPR017441">
    <property type="entry name" value="Protein_kinase_ATP_BS"/>
</dbReference>
<evidence type="ECO:0000313" key="11">
    <source>
        <dbReference type="WBParaSite" id="MBELARI_LOCUS7433"/>
    </source>
</evidence>
<evidence type="ECO:0000259" key="9">
    <source>
        <dbReference type="PROSITE" id="PS50011"/>
    </source>
</evidence>
<keyword evidence="5" id="KW-0418">Kinase</keyword>
<dbReference type="SUPFAM" id="SSF56112">
    <property type="entry name" value="Protein kinase-like (PK-like)"/>
    <property type="match status" value="1"/>
</dbReference>
<protein>
    <recommendedName>
        <fullName evidence="2">non-specific serine/threonine protein kinase</fullName>
        <ecNumber evidence="2">2.7.11.1</ecNumber>
    </recommendedName>
</protein>
<evidence type="ECO:0000313" key="10">
    <source>
        <dbReference type="Proteomes" id="UP000887575"/>
    </source>
</evidence>
<name>A0AAF3FKK5_9BILA</name>
<comment type="similarity">
    <text evidence="1">Belongs to the protein kinase superfamily. NEK Ser/Thr protein kinase family. NIMA subfamily.</text>
</comment>
<dbReference type="PROSITE" id="PS00107">
    <property type="entry name" value="PROTEIN_KINASE_ATP"/>
    <property type="match status" value="1"/>
</dbReference>
<evidence type="ECO:0000256" key="8">
    <source>
        <dbReference type="RuleBase" id="RU000304"/>
    </source>
</evidence>
<dbReference type="Proteomes" id="UP000887575">
    <property type="component" value="Unassembled WGS sequence"/>
</dbReference>
<dbReference type="InterPro" id="IPR000719">
    <property type="entry name" value="Prot_kinase_dom"/>
</dbReference>
<dbReference type="InterPro" id="IPR011009">
    <property type="entry name" value="Kinase-like_dom_sf"/>
</dbReference>
<organism evidence="10 11">
    <name type="scientific">Mesorhabditis belari</name>
    <dbReference type="NCBI Taxonomy" id="2138241"/>
    <lineage>
        <taxon>Eukaryota</taxon>
        <taxon>Metazoa</taxon>
        <taxon>Ecdysozoa</taxon>
        <taxon>Nematoda</taxon>
        <taxon>Chromadorea</taxon>
        <taxon>Rhabditida</taxon>
        <taxon>Rhabditina</taxon>
        <taxon>Rhabditomorpha</taxon>
        <taxon>Rhabditoidea</taxon>
        <taxon>Rhabditidae</taxon>
        <taxon>Mesorhabditinae</taxon>
        <taxon>Mesorhabditis</taxon>
    </lineage>
</organism>
<proteinExistence type="inferred from homology"/>
<dbReference type="InterPro" id="IPR050660">
    <property type="entry name" value="NEK_Ser/Thr_kinase"/>
</dbReference>
<keyword evidence="8" id="KW-0723">Serine/threonine-protein kinase</keyword>
<sequence>MNDQSIIKIGEGGYGDAFLLIKYKPPLVMKVVDEIQNLEKQEAEMRILKSLVHENIVRFKDQPLDFVYAGPGFPIFMEFCGEGSLRKVITDVILSYSMASVVKWGREIFIVLEYLQSKRIVHRDIKPDNIFLTEDFDLKVGDFGVFEKFDSNNQFYKCDVYAAGLVLWEMIMRRDWNKTNGYMEFPSVTSVDVAGLFELIKNCSSANTNINDRYDVEDALNQLEIIKKSFSSLIAKPERKRHQTFLLDVEEIGCFDCLKEYIGLTYVYLSELGILLEIMQRFLRGWLDEFTYTLDDVDESEYCKAMRTAIENFWKTRELL</sequence>
<evidence type="ECO:0000256" key="3">
    <source>
        <dbReference type="ARBA" id="ARBA00022679"/>
    </source>
</evidence>
<dbReference type="PANTHER" id="PTHR43671">
    <property type="entry name" value="SERINE/THREONINE-PROTEIN KINASE NEK"/>
    <property type="match status" value="1"/>
</dbReference>
<dbReference type="WBParaSite" id="MBELARI_LOCUS7433">
    <property type="protein sequence ID" value="MBELARI_LOCUS7433"/>
    <property type="gene ID" value="MBELARI_LOCUS7433"/>
</dbReference>
<dbReference type="InterPro" id="IPR008271">
    <property type="entry name" value="Ser/Thr_kinase_AS"/>
</dbReference>
<keyword evidence="10" id="KW-1185">Reference proteome</keyword>
<dbReference type="GO" id="GO:0005524">
    <property type="term" value="F:ATP binding"/>
    <property type="evidence" value="ECO:0007669"/>
    <property type="project" value="UniProtKB-UniRule"/>
</dbReference>
<dbReference type="PANTHER" id="PTHR43671:SF13">
    <property type="entry name" value="SERINE_THREONINE-PROTEIN KINASE NEK2"/>
    <property type="match status" value="1"/>
</dbReference>
<keyword evidence="6 7" id="KW-0067">ATP-binding</keyword>
<dbReference type="GO" id="GO:0004674">
    <property type="term" value="F:protein serine/threonine kinase activity"/>
    <property type="evidence" value="ECO:0007669"/>
    <property type="project" value="UniProtKB-KW"/>
</dbReference>
<dbReference type="SMART" id="SM00220">
    <property type="entry name" value="S_TKc"/>
    <property type="match status" value="1"/>
</dbReference>
<evidence type="ECO:0000256" key="4">
    <source>
        <dbReference type="ARBA" id="ARBA00022741"/>
    </source>
</evidence>
<evidence type="ECO:0000256" key="5">
    <source>
        <dbReference type="ARBA" id="ARBA00022777"/>
    </source>
</evidence>
<evidence type="ECO:0000256" key="2">
    <source>
        <dbReference type="ARBA" id="ARBA00012513"/>
    </source>
</evidence>
<dbReference type="PROSITE" id="PS50011">
    <property type="entry name" value="PROTEIN_KINASE_DOM"/>
    <property type="match status" value="1"/>
</dbReference>
<dbReference type="EC" id="2.7.11.1" evidence="2"/>
<evidence type="ECO:0000256" key="7">
    <source>
        <dbReference type="PROSITE-ProRule" id="PRU10141"/>
    </source>
</evidence>
<reference evidence="11" key="1">
    <citation type="submission" date="2024-02" db="UniProtKB">
        <authorList>
            <consortium name="WormBaseParasite"/>
        </authorList>
    </citation>
    <scope>IDENTIFICATION</scope>
</reference>
<feature type="domain" description="Protein kinase" evidence="9">
    <location>
        <begin position="3"/>
        <end position="245"/>
    </location>
</feature>
<keyword evidence="4 7" id="KW-0547">Nucleotide-binding</keyword>
<evidence type="ECO:0000256" key="1">
    <source>
        <dbReference type="ARBA" id="ARBA00010886"/>
    </source>
</evidence>
<feature type="binding site" evidence="7">
    <location>
        <position position="30"/>
    </location>
    <ligand>
        <name>ATP</name>
        <dbReference type="ChEBI" id="CHEBI:30616"/>
    </ligand>
</feature>
<dbReference type="PROSITE" id="PS00108">
    <property type="entry name" value="PROTEIN_KINASE_ST"/>
    <property type="match status" value="1"/>
</dbReference>
<evidence type="ECO:0000256" key="6">
    <source>
        <dbReference type="ARBA" id="ARBA00022840"/>
    </source>
</evidence>
<dbReference type="Gene3D" id="1.10.510.10">
    <property type="entry name" value="Transferase(Phosphotransferase) domain 1"/>
    <property type="match status" value="2"/>
</dbReference>
<dbReference type="Pfam" id="PF00069">
    <property type="entry name" value="Pkinase"/>
    <property type="match status" value="1"/>
</dbReference>
<dbReference type="CDD" id="cd00180">
    <property type="entry name" value="PKc"/>
    <property type="match status" value="1"/>
</dbReference>